<sequence>MPAHVGVRGNEEFDIVAKKTLKTDHIQLDVNISKQSYSVGWE</sequence>
<accession>A0A0E9PES4</accession>
<dbReference type="EMBL" id="GBXM01105441">
    <property type="protein sequence ID" value="JAH03136.1"/>
    <property type="molecule type" value="Transcribed_RNA"/>
</dbReference>
<name>A0A0E9PES4_ANGAN</name>
<organism evidence="1">
    <name type="scientific">Anguilla anguilla</name>
    <name type="common">European freshwater eel</name>
    <name type="synonym">Muraena anguilla</name>
    <dbReference type="NCBI Taxonomy" id="7936"/>
    <lineage>
        <taxon>Eukaryota</taxon>
        <taxon>Metazoa</taxon>
        <taxon>Chordata</taxon>
        <taxon>Craniata</taxon>
        <taxon>Vertebrata</taxon>
        <taxon>Euteleostomi</taxon>
        <taxon>Actinopterygii</taxon>
        <taxon>Neopterygii</taxon>
        <taxon>Teleostei</taxon>
        <taxon>Anguilliformes</taxon>
        <taxon>Anguillidae</taxon>
        <taxon>Anguilla</taxon>
    </lineage>
</organism>
<dbReference type="AlphaFoldDB" id="A0A0E9PES4"/>
<evidence type="ECO:0000313" key="1">
    <source>
        <dbReference type="EMBL" id="JAH03136.1"/>
    </source>
</evidence>
<proteinExistence type="predicted"/>
<reference evidence="1" key="1">
    <citation type="submission" date="2014-11" db="EMBL/GenBank/DDBJ databases">
        <authorList>
            <person name="Amaro Gonzalez C."/>
        </authorList>
    </citation>
    <scope>NUCLEOTIDE SEQUENCE</scope>
</reference>
<reference evidence="1" key="2">
    <citation type="journal article" date="2015" name="Fish Shellfish Immunol.">
        <title>Early steps in the European eel (Anguilla anguilla)-Vibrio vulnificus interaction in the gills: Role of the RtxA13 toxin.</title>
        <authorList>
            <person name="Callol A."/>
            <person name="Pajuelo D."/>
            <person name="Ebbesson L."/>
            <person name="Teles M."/>
            <person name="MacKenzie S."/>
            <person name="Amaro C."/>
        </authorList>
    </citation>
    <scope>NUCLEOTIDE SEQUENCE</scope>
</reference>
<protein>
    <submittedName>
        <fullName evidence="1">Uncharacterized protein</fullName>
    </submittedName>
</protein>